<feature type="transmembrane region" description="Helical" evidence="1">
    <location>
        <begin position="147"/>
        <end position="170"/>
    </location>
</feature>
<feature type="transmembrane region" description="Helical" evidence="1">
    <location>
        <begin position="45"/>
        <end position="66"/>
    </location>
</feature>
<dbReference type="EMBL" id="CABPRW010000002">
    <property type="protein sequence ID" value="VVD75039.1"/>
    <property type="molecule type" value="Genomic_DNA"/>
</dbReference>
<feature type="transmembrane region" description="Helical" evidence="1">
    <location>
        <begin position="334"/>
        <end position="353"/>
    </location>
</feature>
<keyword evidence="1" id="KW-1133">Transmembrane helix</keyword>
<feature type="domain" description="Acyltransferase 3" evidence="2">
    <location>
        <begin position="21"/>
        <end position="350"/>
    </location>
</feature>
<dbReference type="PANTHER" id="PTHR23028">
    <property type="entry name" value="ACETYLTRANSFERASE"/>
    <property type="match status" value="1"/>
</dbReference>
<dbReference type="Proteomes" id="UP000382577">
    <property type="component" value="Unassembled WGS sequence"/>
</dbReference>
<feature type="transmembrane region" description="Helical" evidence="1">
    <location>
        <begin position="295"/>
        <end position="314"/>
    </location>
</feature>
<accession>A0A5E4SMC1</accession>
<dbReference type="Pfam" id="PF19040">
    <property type="entry name" value="SGNH"/>
    <property type="match status" value="1"/>
</dbReference>
<keyword evidence="1" id="KW-0472">Membrane</keyword>
<feature type="transmembrane region" description="Helical" evidence="1">
    <location>
        <begin position="177"/>
        <end position="195"/>
    </location>
</feature>
<protein>
    <submittedName>
        <fullName evidence="4">O-acetyltransferase OatA</fullName>
        <ecNumber evidence="4">2.3.1.-</ecNumber>
    </submittedName>
</protein>
<evidence type="ECO:0000313" key="4">
    <source>
        <dbReference type="EMBL" id="VVD75039.1"/>
    </source>
</evidence>
<keyword evidence="1" id="KW-0812">Transmembrane</keyword>
<dbReference type="EC" id="2.3.1.-" evidence="4"/>
<feature type="transmembrane region" description="Helical" evidence="1">
    <location>
        <begin position="244"/>
        <end position="261"/>
    </location>
</feature>
<proteinExistence type="predicted"/>
<feature type="domain" description="SGNH" evidence="3">
    <location>
        <begin position="423"/>
        <end position="630"/>
    </location>
</feature>
<dbReference type="Pfam" id="PF01757">
    <property type="entry name" value="Acyl_transf_3"/>
    <property type="match status" value="1"/>
</dbReference>
<evidence type="ECO:0000313" key="5">
    <source>
        <dbReference type="Proteomes" id="UP000382577"/>
    </source>
</evidence>
<dbReference type="OrthoDB" id="9814807at2"/>
<keyword evidence="4" id="KW-0808">Transferase</keyword>
<dbReference type="GO" id="GO:0016747">
    <property type="term" value="F:acyltransferase activity, transferring groups other than amino-acyl groups"/>
    <property type="evidence" value="ECO:0007669"/>
    <property type="project" value="InterPro"/>
</dbReference>
<dbReference type="GO" id="GO:0016020">
    <property type="term" value="C:membrane"/>
    <property type="evidence" value="ECO:0007669"/>
    <property type="project" value="TreeGrafter"/>
</dbReference>
<dbReference type="AlphaFoldDB" id="A0A5E4SMC1"/>
<organism evidence="4 5">
    <name type="scientific">Pandoraea fibrosis</name>
    <dbReference type="NCBI Taxonomy" id="1891094"/>
    <lineage>
        <taxon>Bacteria</taxon>
        <taxon>Pseudomonadati</taxon>
        <taxon>Pseudomonadota</taxon>
        <taxon>Betaproteobacteria</taxon>
        <taxon>Burkholderiales</taxon>
        <taxon>Burkholderiaceae</taxon>
        <taxon>Pandoraea</taxon>
    </lineage>
</organism>
<feature type="transmembrane region" description="Helical" evidence="1">
    <location>
        <begin position="365"/>
        <end position="389"/>
    </location>
</feature>
<dbReference type="InterPro" id="IPR043968">
    <property type="entry name" value="SGNH"/>
</dbReference>
<dbReference type="InterPro" id="IPR050879">
    <property type="entry name" value="Acyltransferase_3"/>
</dbReference>
<keyword evidence="4" id="KW-0012">Acyltransferase</keyword>
<name>A0A5E4SMC1_9BURK</name>
<evidence type="ECO:0000259" key="3">
    <source>
        <dbReference type="Pfam" id="PF19040"/>
    </source>
</evidence>
<feature type="transmembrane region" description="Helical" evidence="1">
    <location>
        <begin position="201"/>
        <end position="223"/>
    </location>
</feature>
<dbReference type="InterPro" id="IPR002656">
    <property type="entry name" value="Acyl_transf_3_dom"/>
</dbReference>
<evidence type="ECO:0000259" key="2">
    <source>
        <dbReference type="Pfam" id="PF01757"/>
    </source>
</evidence>
<dbReference type="RefSeq" id="WP_150598799.1">
    <property type="nucleotide sequence ID" value="NZ_CABPRW010000002.1"/>
</dbReference>
<dbReference type="PANTHER" id="PTHR23028:SF53">
    <property type="entry name" value="ACYL_TRANSF_3 DOMAIN-CONTAINING PROTEIN"/>
    <property type="match status" value="1"/>
</dbReference>
<sequence length="651" mass="72225">MHATAPRRKDSSHLPHHYRPDIDGLRAIAVLAVLAFHAFPSEVKGGFIGVDIFFVISGFLISGIILKGLEHGTFSFVDFYKKRIRRIFPALILVLGACLAIGWNALLADEFERLGKHIASAAVFVSNITLWSEAGYFDVSAEVKPLLHLWSLGIEEQFYIVWPFLLFVAYRSRSATLFLLIGGFAASFAINISQTTHTPVAAFYLPASRFWELLAGAILAYVVSREGTSISTVFEKIGMIFSSNAQATVGVALIAAAIALLNNSRQFPGFWALLPVLGAVLLISAGPRAWINSKILANPFMVFVGLISYPLYLWHWPLLSFARIVESETPSVNIRIAAIALSFVLATLTYYAIERPIRFQGKRFAIAQFVLATLIVSMTGLGFAGLLTFDEKGYPERKQLAQDHRSFFTMREPCNSITHADYAEDYCSNIATKNPEVAILGDSHATHYAAVLQRIEDMPPFIQFGRGSCLPIIGWGNSVCMDIAEDEARYVERQKSIKTVVLASRWSVHPSSENYAHALEETVKFYLNLGKRIVILLNVPTGQNAAKCVGRPFRLTEKDGCISLETDARVQDGDYRPIIAGIKARHPNVRIFDPWNFFCDDNRCAVRDGIHILYQDESHLSRDGANFLAQSAGRDLLSLLKSDAIIANVKQ</sequence>
<evidence type="ECO:0000256" key="1">
    <source>
        <dbReference type="SAM" id="Phobius"/>
    </source>
</evidence>
<dbReference type="GO" id="GO:0009103">
    <property type="term" value="P:lipopolysaccharide biosynthetic process"/>
    <property type="evidence" value="ECO:0007669"/>
    <property type="project" value="TreeGrafter"/>
</dbReference>
<reference evidence="4 5" key="1">
    <citation type="submission" date="2019-08" db="EMBL/GenBank/DDBJ databases">
        <authorList>
            <person name="Peeters C."/>
        </authorList>
    </citation>
    <scope>NUCLEOTIDE SEQUENCE [LARGE SCALE GENOMIC DNA]</scope>
    <source>
        <strain evidence="4 5">LMG 31113</strain>
    </source>
</reference>
<gene>
    <name evidence="4" type="primary">oatA_2</name>
    <name evidence="4" type="ORF">PFI31113_00797</name>
</gene>
<feature type="transmembrane region" description="Helical" evidence="1">
    <location>
        <begin position="267"/>
        <end position="283"/>
    </location>
</feature>
<feature type="transmembrane region" description="Helical" evidence="1">
    <location>
        <begin position="87"/>
        <end position="106"/>
    </location>
</feature>